<feature type="non-terminal residue" evidence="1">
    <location>
        <position position="1"/>
    </location>
</feature>
<sequence length="132" mass="15066">DETNMESSSCGFELGHFHCSTCDFTLCEDCVTKRHSGSLIRYVPFPSGILPKTMVLYMHHLETFLERCRRYLSQFLRKVLVLFDVTEYSMQLAQQVYRGCGAASVIILCAQEFLGFAIVDLIKVIWILLGTI</sequence>
<accession>A0A813I8Y5</accession>
<dbReference type="EMBL" id="CAJNNW010004776">
    <property type="protein sequence ID" value="CAE8646758.1"/>
    <property type="molecule type" value="Genomic_DNA"/>
</dbReference>
<gene>
    <name evidence="1" type="ORF">PGLA2088_LOCUS5087</name>
</gene>
<feature type="non-terminal residue" evidence="1">
    <location>
        <position position="132"/>
    </location>
</feature>
<dbReference type="Proteomes" id="UP000626109">
    <property type="component" value="Unassembled WGS sequence"/>
</dbReference>
<proteinExistence type="predicted"/>
<evidence type="ECO:0000313" key="1">
    <source>
        <dbReference type="EMBL" id="CAE8646758.1"/>
    </source>
</evidence>
<protein>
    <submittedName>
        <fullName evidence="1">Uncharacterized protein</fullName>
    </submittedName>
</protein>
<comment type="caution">
    <text evidence="1">The sequence shown here is derived from an EMBL/GenBank/DDBJ whole genome shotgun (WGS) entry which is preliminary data.</text>
</comment>
<reference evidence="1" key="1">
    <citation type="submission" date="2021-02" db="EMBL/GenBank/DDBJ databases">
        <authorList>
            <person name="Dougan E. K."/>
            <person name="Rhodes N."/>
            <person name="Thang M."/>
            <person name="Chan C."/>
        </authorList>
    </citation>
    <scope>NUCLEOTIDE SEQUENCE</scope>
</reference>
<evidence type="ECO:0000313" key="2">
    <source>
        <dbReference type="Proteomes" id="UP000626109"/>
    </source>
</evidence>
<dbReference type="CDD" id="cd19757">
    <property type="entry name" value="Bbox1"/>
    <property type="match status" value="1"/>
</dbReference>
<name>A0A813I8Y5_POLGL</name>
<organism evidence="1 2">
    <name type="scientific">Polarella glacialis</name>
    <name type="common">Dinoflagellate</name>
    <dbReference type="NCBI Taxonomy" id="89957"/>
    <lineage>
        <taxon>Eukaryota</taxon>
        <taxon>Sar</taxon>
        <taxon>Alveolata</taxon>
        <taxon>Dinophyceae</taxon>
        <taxon>Suessiales</taxon>
        <taxon>Suessiaceae</taxon>
        <taxon>Polarella</taxon>
    </lineage>
</organism>
<dbReference type="AlphaFoldDB" id="A0A813I8Y5"/>